<name>A0A5E8H573_ROSAD</name>
<dbReference type="PANTHER" id="PTHR45138:SF9">
    <property type="entry name" value="DIGUANYLATE CYCLASE DGCM-RELATED"/>
    <property type="match status" value="1"/>
</dbReference>
<evidence type="ECO:0000256" key="1">
    <source>
        <dbReference type="ARBA" id="ARBA00012528"/>
    </source>
</evidence>
<evidence type="ECO:0000313" key="5">
    <source>
        <dbReference type="Proteomes" id="UP000004703"/>
    </source>
</evidence>
<dbReference type="PANTHER" id="PTHR45138">
    <property type="entry name" value="REGULATORY COMPONENTS OF SENSORY TRANSDUCTION SYSTEM"/>
    <property type="match status" value="1"/>
</dbReference>
<reference evidence="4 5" key="2">
    <citation type="submission" date="2013-04" db="EMBL/GenBank/DDBJ databases">
        <authorList>
            <person name="Fiebig A."/>
            <person name="Pradella S."/>
            <person name="Wagner-Doebler I."/>
        </authorList>
    </citation>
    <scope>NUCLEOTIDE SEQUENCE [LARGE SCALE GENOMIC DNA]</scope>
    <source>
        <strain evidence="5">DSM 17067 / NCIMB 14079 / DFL-11</strain>
    </source>
</reference>
<organism evidence="4 5">
    <name type="scientific">Roseibium alexandrii (strain DSM 17067 / NCIMB 14079 / DFL-11)</name>
    <name type="common">Labrenzia alexandrii</name>
    <dbReference type="NCBI Taxonomy" id="244592"/>
    <lineage>
        <taxon>Bacteria</taxon>
        <taxon>Pseudomonadati</taxon>
        <taxon>Pseudomonadota</taxon>
        <taxon>Alphaproteobacteria</taxon>
        <taxon>Hyphomicrobiales</taxon>
        <taxon>Stappiaceae</taxon>
        <taxon>Roseibium</taxon>
    </lineage>
</organism>
<reference evidence="4 5" key="1">
    <citation type="submission" date="2008-01" db="EMBL/GenBank/DDBJ databases">
        <authorList>
            <person name="Wagner-Dobler I."/>
            <person name="Ferriera S."/>
            <person name="Johnson J."/>
            <person name="Kravitz S."/>
            <person name="Beeson K."/>
            <person name="Sutton G."/>
            <person name="Rogers Y.-H."/>
            <person name="Friedman R."/>
            <person name="Frazier M."/>
            <person name="Venter J.C."/>
        </authorList>
    </citation>
    <scope>NUCLEOTIDE SEQUENCE [LARGE SCALE GENOMIC DNA]</scope>
    <source>
        <strain evidence="5">DSM 17067 / NCIMB 14079 / DFL-11</strain>
    </source>
</reference>
<dbReference type="GO" id="GO:0052621">
    <property type="term" value="F:diguanylate cyclase activity"/>
    <property type="evidence" value="ECO:0007669"/>
    <property type="project" value="UniProtKB-EC"/>
</dbReference>
<dbReference type="AlphaFoldDB" id="A0A5E8H573"/>
<dbReference type="Gene3D" id="3.30.70.270">
    <property type="match status" value="1"/>
</dbReference>
<dbReference type="PROSITE" id="PS50887">
    <property type="entry name" value="GGDEF"/>
    <property type="match status" value="1"/>
</dbReference>
<evidence type="ECO:0000313" key="4">
    <source>
        <dbReference type="EMBL" id="EEE47123.2"/>
    </source>
</evidence>
<dbReference type="InterPro" id="IPR029787">
    <property type="entry name" value="Nucleotide_cyclase"/>
</dbReference>
<protein>
    <recommendedName>
        <fullName evidence="1">diguanylate cyclase</fullName>
        <ecNumber evidence="1">2.7.7.65</ecNumber>
    </recommendedName>
</protein>
<dbReference type="InterPro" id="IPR043128">
    <property type="entry name" value="Rev_trsase/Diguanyl_cyclase"/>
</dbReference>
<dbReference type="SUPFAM" id="SSF55073">
    <property type="entry name" value="Nucleotide cyclase"/>
    <property type="match status" value="1"/>
</dbReference>
<sequence>MSLCRAAWCRWPGADPDLTLAPATQDEGNQNVTWMCDQVLENIKRHGLECDPKAFHVLFLGLTEPETDIARELRRLEGAGAPLTARTVAFLYETYIQGSVEADRHKSVVHSSQARTRAISQSARTSSDLITHLMTCAEAQPDDTALRHTTLQLRSELEQHLGNILAQADALDGELRAYQAELFTDALTGVPNRRFLEAELPARLSAADLSLHIALIDIDHFKKINDAHGHVIGDHAIRVVARLIQTHLRPQDVLCRYGGEEFCVLFYNTEPAECLSLLETIRSDISRRTIYHNRTGQSFGPMTISAGLAQSQPGDDLETALQRADAQMYAAKSTGRNRISA</sequence>
<comment type="catalytic activity">
    <reaction evidence="2">
        <text>2 GTP = 3',3'-c-di-GMP + 2 diphosphate</text>
        <dbReference type="Rhea" id="RHEA:24898"/>
        <dbReference type="ChEBI" id="CHEBI:33019"/>
        <dbReference type="ChEBI" id="CHEBI:37565"/>
        <dbReference type="ChEBI" id="CHEBI:58805"/>
        <dbReference type="EC" id="2.7.7.65"/>
    </reaction>
</comment>
<comment type="caution">
    <text evidence="4">The sequence shown here is derived from an EMBL/GenBank/DDBJ whole genome shotgun (WGS) entry which is preliminary data.</text>
</comment>
<dbReference type="CDD" id="cd01949">
    <property type="entry name" value="GGDEF"/>
    <property type="match status" value="1"/>
</dbReference>
<dbReference type="EMBL" id="ACCU02000002">
    <property type="protein sequence ID" value="EEE47123.2"/>
    <property type="molecule type" value="Genomic_DNA"/>
</dbReference>
<evidence type="ECO:0000259" key="3">
    <source>
        <dbReference type="PROSITE" id="PS50887"/>
    </source>
</evidence>
<dbReference type="FunFam" id="3.30.70.270:FF:000001">
    <property type="entry name" value="Diguanylate cyclase domain protein"/>
    <property type="match status" value="1"/>
</dbReference>
<dbReference type="NCBIfam" id="TIGR00254">
    <property type="entry name" value="GGDEF"/>
    <property type="match status" value="1"/>
</dbReference>
<dbReference type="Pfam" id="PF00990">
    <property type="entry name" value="GGDEF"/>
    <property type="match status" value="1"/>
</dbReference>
<dbReference type="GO" id="GO:0043709">
    <property type="term" value="P:cell adhesion involved in single-species biofilm formation"/>
    <property type="evidence" value="ECO:0007669"/>
    <property type="project" value="TreeGrafter"/>
</dbReference>
<dbReference type="GO" id="GO:0005886">
    <property type="term" value="C:plasma membrane"/>
    <property type="evidence" value="ECO:0007669"/>
    <property type="project" value="TreeGrafter"/>
</dbReference>
<gene>
    <name evidence="4" type="ORF">SADFL11_4412</name>
</gene>
<proteinExistence type="predicted"/>
<accession>A0A5E8H573</accession>
<dbReference type="SMART" id="SM00267">
    <property type="entry name" value="GGDEF"/>
    <property type="match status" value="1"/>
</dbReference>
<dbReference type="InterPro" id="IPR050469">
    <property type="entry name" value="Diguanylate_Cyclase"/>
</dbReference>
<dbReference type="GO" id="GO:1902201">
    <property type="term" value="P:negative regulation of bacterial-type flagellum-dependent cell motility"/>
    <property type="evidence" value="ECO:0007669"/>
    <property type="project" value="TreeGrafter"/>
</dbReference>
<dbReference type="InterPro" id="IPR000160">
    <property type="entry name" value="GGDEF_dom"/>
</dbReference>
<feature type="domain" description="GGDEF" evidence="3">
    <location>
        <begin position="209"/>
        <end position="341"/>
    </location>
</feature>
<evidence type="ECO:0000256" key="2">
    <source>
        <dbReference type="ARBA" id="ARBA00034247"/>
    </source>
</evidence>
<dbReference type="EC" id="2.7.7.65" evidence="1"/>
<dbReference type="Proteomes" id="UP000004703">
    <property type="component" value="Chromosome"/>
</dbReference>